<organism evidence="2 3">
    <name type="scientific">Daphnia magna</name>
    <dbReference type="NCBI Taxonomy" id="35525"/>
    <lineage>
        <taxon>Eukaryota</taxon>
        <taxon>Metazoa</taxon>
        <taxon>Ecdysozoa</taxon>
        <taxon>Arthropoda</taxon>
        <taxon>Crustacea</taxon>
        <taxon>Branchiopoda</taxon>
        <taxon>Diplostraca</taxon>
        <taxon>Cladocera</taxon>
        <taxon>Anomopoda</taxon>
        <taxon>Daphniidae</taxon>
        <taxon>Daphnia</taxon>
    </lineage>
</organism>
<keyword evidence="1" id="KW-0812">Transmembrane</keyword>
<sequence length="268" mass="30945">MESIVASALRTARKMNSFVLALGNINDMDSDDVDHYYEEVEENEDMEVFPTACFKDLCIGFGFFVLCVSIASIVAISIVSTYKVVQRMAVIEVDPIPFRSVNHGIWPGYRHEFFNERLPYSKAEQVCLSREKASLLHFNSQEQEDAFDMYASLNFWSATDYPSFQLWTLGIVIARRVQGKPNVTVLWPEPTPELSNIRECAVRGEGLVNAFGFPEKFWQERHIVKDYITENQPESGNTTKARIGCWQHVKRNDWVPESFYRFVCQRKI</sequence>
<dbReference type="EMBL" id="JAOYFB010000002">
    <property type="protein sequence ID" value="KAK4005993.1"/>
    <property type="molecule type" value="Genomic_DNA"/>
</dbReference>
<proteinExistence type="predicted"/>
<evidence type="ECO:0000313" key="2">
    <source>
        <dbReference type="EMBL" id="KAK4005993.1"/>
    </source>
</evidence>
<name>A0ABQ9YZB6_9CRUS</name>
<feature type="transmembrane region" description="Helical" evidence="1">
    <location>
        <begin position="59"/>
        <end position="79"/>
    </location>
</feature>
<comment type="caution">
    <text evidence="2">The sequence shown here is derived from an EMBL/GenBank/DDBJ whole genome shotgun (WGS) entry which is preliminary data.</text>
</comment>
<accession>A0ABQ9YZB6</accession>
<keyword evidence="1" id="KW-1133">Transmembrane helix</keyword>
<evidence type="ECO:0000256" key="1">
    <source>
        <dbReference type="SAM" id="Phobius"/>
    </source>
</evidence>
<evidence type="ECO:0008006" key="4">
    <source>
        <dbReference type="Google" id="ProtNLM"/>
    </source>
</evidence>
<dbReference type="Proteomes" id="UP001234178">
    <property type="component" value="Unassembled WGS sequence"/>
</dbReference>
<gene>
    <name evidence="2" type="ORF">OUZ56_011124</name>
</gene>
<keyword evidence="1" id="KW-0472">Membrane</keyword>
<protein>
    <recommendedName>
        <fullName evidence="4">C-type lectin domain-containing protein</fullName>
    </recommendedName>
</protein>
<reference evidence="2 3" key="1">
    <citation type="journal article" date="2023" name="Nucleic Acids Res.">
        <title>The hologenome of Daphnia magna reveals possible DNA methylation and microbiome-mediated evolution of the host genome.</title>
        <authorList>
            <person name="Chaturvedi A."/>
            <person name="Li X."/>
            <person name="Dhandapani V."/>
            <person name="Marshall H."/>
            <person name="Kissane S."/>
            <person name="Cuenca-Cambronero M."/>
            <person name="Asole G."/>
            <person name="Calvet F."/>
            <person name="Ruiz-Romero M."/>
            <person name="Marangio P."/>
            <person name="Guigo R."/>
            <person name="Rago D."/>
            <person name="Mirbahai L."/>
            <person name="Eastwood N."/>
            <person name="Colbourne J.K."/>
            <person name="Zhou J."/>
            <person name="Mallon E."/>
            <person name="Orsini L."/>
        </authorList>
    </citation>
    <scope>NUCLEOTIDE SEQUENCE [LARGE SCALE GENOMIC DNA]</scope>
    <source>
        <strain evidence="2">LRV0_1</strain>
    </source>
</reference>
<keyword evidence="3" id="KW-1185">Reference proteome</keyword>
<evidence type="ECO:0000313" key="3">
    <source>
        <dbReference type="Proteomes" id="UP001234178"/>
    </source>
</evidence>